<dbReference type="Proteomes" id="UP000234681">
    <property type="component" value="Chromosome 9"/>
</dbReference>
<evidence type="ECO:0000256" key="1">
    <source>
        <dbReference type="SAM" id="MobiDB-lite"/>
    </source>
</evidence>
<accession>A6JW01</accession>
<dbReference type="AlphaFoldDB" id="A6JW01"/>
<gene>
    <name evidence="2" type="ORF">rCG_23718</name>
</gene>
<evidence type="ECO:0000313" key="2">
    <source>
        <dbReference type="EMBL" id="EDL75409.1"/>
    </source>
</evidence>
<proteinExistence type="predicted"/>
<feature type="region of interest" description="Disordered" evidence="1">
    <location>
        <begin position="1"/>
        <end position="23"/>
    </location>
</feature>
<sequence>MISMLPTELHPQPLPTSLNSPNQMSRNRNRELVNFTVFFSLSSLSQTPLATLLTESLPSLYILHIELCWQTAHPYEENGNKCW</sequence>
<name>A6JW01_RAT</name>
<evidence type="ECO:0000313" key="3">
    <source>
        <dbReference type="Proteomes" id="UP000234681"/>
    </source>
</evidence>
<organism evidence="2 3">
    <name type="scientific">Rattus norvegicus</name>
    <name type="common">Rat</name>
    <dbReference type="NCBI Taxonomy" id="10116"/>
    <lineage>
        <taxon>Eukaryota</taxon>
        <taxon>Metazoa</taxon>
        <taxon>Chordata</taxon>
        <taxon>Craniata</taxon>
        <taxon>Vertebrata</taxon>
        <taxon>Euteleostomi</taxon>
        <taxon>Mammalia</taxon>
        <taxon>Eutheria</taxon>
        <taxon>Euarchontoglires</taxon>
        <taxon>Glires</taxon>
        <taxon>Rodentia</taxon>
        <taxon>Myomorpha</taxon>
        <taxon>Muroidea</taxon>
        <taxon>Muridae</taxon>
        <taxon>Murinae</taxon>
        <taxon>Rattus</taxon>
    </lineage>
</organism>
<dbReference type="EMBL" id="CH474004">
    <property type="protein sequence ID" value="EDL75409.1"/>
    <property type="molecule type" value="Genomic_DNA"/>
</dbReference>
<reference evidence="3" key="1">
    <citation type="submission" date="2005-09" db="EMBL/GenBank/DDBJ databases">
        <authorList>
            <person name="Mural R.J."/>
            <person name="Li P.W."/>
            <person name="Adams M.D."/>
            <person name="Amanatides P.G."/>
            <person name="Baden-Tillson H."/>
            <person name="Barnstead M."/>
            <person name="Chin S.H."/>
            <person name="Dew I."/>
            <person name="Evans C.A."/>
            <person name="Ferriera S."/>
            <person name="Flanigan M."/>
            <person name="Fosler C."/>
            <person name="Glodek A."/>
            <person name="Gu Z."/>
            <person name="Holt R.A."/>
            <person name="Jennings D."/>
            <person name="Kraft C.L."/>
            <person name="Lu F."/>
            <person name="Nguyen T."/>
            <person name="Nusskern D.R."/>
            <person name="Pfannkoch C.M."/>
            <person name="Sitter C."/>
            <person name="Sutton G.G."/>
            <person name="Venter J.C."/>
            <person name="Wang Z."/>
            <person name="Woodage T."/>
            <person name="Zheng X.H."/>
            <person name="Zhong F."/>
        </authorList>
    </citation>
    <scope>NUCLEOTIDE SEQUENCE [LARGE SCALE GENOMIC DNA]</scope>
    <source>
        <strain>BN</strain>
        <strain evidence="3">Sprague-Dawley</strain>
    </source>
</reference>
<protein>
    <submittedName>
        <fullName evidence="2">RCG23718</fullName>
    </submittedName>
</protein>